<sequence>MMVLLHQLLLLLILKMGGITMAIIDVYVTLIIAGRRTFVQVPASLKPAVKTELEAMGLGTDGKPLETTN</sequence>
<dbReference type="RefSeq" id="WP_377494830.1">
    <property type="nucleotide sequence ID" value="NZ_JBHMDO010000022.1"/>
</dbReference>
<organism evidence="1 2">
    <name type="scientific">Paenibacillus aurantiacus</name>
    <dbReference type="NCBI Taxonomy" id="1936118"/>
    <lineage>
        <taxon>Bacteria</taxon>
        <taxon>Bacillati</taxon>
        <taxon>Bacillota</taxon>
        <taxon>Bacilli</taxon>
        <taxon>Bacillales</taxon>
        <taxon>Paenibacillaceae</taxon>
        <taxon>Paenibacillus</taxon>
    </lineage>
</organism>
<name>A0ABV5KP55_9BACL</name>
<dbReference type="NCBIfam" id="NF040910">
    <property type="entry name" value="CD1375_fam"/>
    <property type="match status" value="1"/>
</dbReference>
<gene>
    <name evidence="1" type="ORF">ACFFSY_13860</name>
</gene>
<accession>A0ABV5KP55</accession>
<evidence type="ECO:0000313" key="1">
    <source>
        <dbReference type="EMBL" id="MFB9327009.1"/>
    </source>
</evidence>
<dbReference type="EMBL" id="JBHMDO010000022">
    <property type="protein sequence ID" value="MFB9327009.1"/>
    <property type="molecule type" value="Genomic_DNA"/>
</dbReference>
<reference evidence="1 2" key="1">
    <citation type="submission" date="2024-09" db="EMBL/GenBank/DDBJ databases">
        <authorList>
            <person name="Sun Q."/>
            <person name="Mori K."/>
        </authorList>
    </citation>
    <scope>NUCLEOTIDE SEQUENCE [LARGE SCALE GENOMIC DNA]</scope>
    <source>
        <strain evidence="1 2">TISTR 2452</strain>
    </source>
</reference>
<dbReference type="InterPro" id="IPR047907">
    <property type="entry name" value="CD1375-like"/>
</dbReference>
<proteinExistence type="predicted"/>
<comment type="caution">
    <text evidence="1">The sequence shown here is derived from an EMBL/GenBank/DDBJ whole genome shotgun (WGS) entry which is preliminary data.</text>
</comment>
<keyword evidence="2" id="KW-1185">Reference proteome</keyword>
<evidence type="ECO:0000313" key="2">
    <source>
        <dbReference type="Proteomes" id="UP001589747"/>
    </source>
</evidence>
<dbReference type="Proteomes" id="UP001589747">
    <property type="component" value="Unassembled WGS sequence"/>
</dbReference>
<protein>
    <submittedName>
        <fullName evidence="1">CD1375 family protein</fullName>
    </submittedName>
</protein>